<evidence type="ECO:0000313" key="3">
    <source>
        <dbReference type="Proteomes" id="UP000481153"/>
    </source>
</evidence>
<accession>A0A6G0XUT2</accession>
<reference evidence="2 3" key="1">
    <citation type="submission" date="2019-07" db="EMBL/GenBank/DDBJ databases">
        <title>Genomics analysis of Aphanomyces spp. identifies a new class of oomycete effector associated with host adaptation.</title>
        <authorList>
            <person name="Gaulin E."/>
        </authorList>
    </citation>
    <scope>NUCLEOTIDE SEQUENCE [LARGE SCALE GENOMIC DNA]</scope>
    <source>
        <strain evidence="2 3">ATCC 201684</strain>
    </source>
</reference>
<comment type="caution">
    <text evidence="2">The sequence shown here is derived from an EMBL/GenBank/DDBJ whole genome shotgun (WGS) entry which is preliminary data.</text>
</comment>
<evidence type="ECO:0000256" key="1">
    <source>
        <dbReference type="SAM" id="MobiDB-lite"/>
    </source>
</evidence>
<proteinExistence type="predicted"/>
<organism evidence="2 3">
    <name type="scientific">Aphanomyces euteiches</name>
    <dbReference type="NCBI Taxonomy" id="100861"/>
    <lineage>
        <taxon>Eukaryota</taxon>
        <taxon>Sar</taxon>
        <taxon>Stramenopiles</taxon>
        <taxon>Oomycota</taxon>
        <taxon>Saprolegniomycetes</taxon>
        <taxon>Saprolegniales</taxon>
        <taxon>Verrucalvaceae</taxon>
        <taxon>Aphanomyces</taxon>
    </lineage>
</organism>
<sequence length="149" mass="16585">MQRQWLNWKNRILYATNKFKYDAQKRAEVIWYGSKNVGSAHANVAVPFMITMQMRTQLTQRGFPSNVIASLTPQDVHTILQANTLFEEYQAQAKADATSESPKDVETPTDTTEPTESPVLSSSSSALAIVEESPGADTEAKEAHEKPLQ</sequence>
<evidence type="ECO:0000313" key="2">
    <source>
        <dbReference type="EMBL" id="KAF0744296.1"/>
    </source>
</evidence>
<dbReference type="Proteomes" id="UP000481153">
    <property type="component" value="Unassembled WGS sequence"/>
</dbReference>
<keyword evidence="3" id="KW-1185">Reference proteome</keyword>
<dbReference type="EMBL" id="VJMJ01000009">
    <property type="protein sequence ID" value="KAF0744296.1"/>
    <property type="molecule type" value="Genomic_DNA"/>
</dbReference>
<name>A0A6G0XUT2_9STRA</name>
<dbReference type="AlphaFoldDB" id="A0A6G0XUT2"/>
<gene>
    <name evidence="2" type="ORF">Ae201684_000784</name>
</gene>
<feature type="compositionally biased region" description="Low complexity" evidence="1">
    <location>
        <begin position="108"/>
        <end position="133"/>
    </location>
</feature>
<feature type="compositionally biased region" description="Basic and acidic residues" evidence="1">
    <location>
        <begin position="138"/>
        <end position="149"/>
    </location>
</feature>
<feature type="region of interest" description="Disordered" evidence="1">
    <location>
        <begin position="91"/>
        <end position="149"/>
    </location>
</feature>
<protein>
    <submittedName>
        <fullName evidence="2">Uncharacterized protein</fullName>
    </submittedName>
</protein>
<dbReference type="VEuPathDB" id="FungiDB:AeMF1_008524"/>